<sequence length="226" mass="25688">MTQSKQEVSRRYDLFPTPVVTWEHEVPDLNAALKQALVDDPFYRSADQAQKSDSINLCDLAGTVPAFKQLETLALADLTEYCRQIGWIGEFDVEMQMFANVSAARHYVPSHNHVAHIASVYYVATTPTDRPVLEAQSAMKNYWQPAEGALILHDPRFNASLMGGWQHHAHVHPRPGLMIMFPAFVWHEVVPHFQPEPRLSIAVNFTLTYRNIDQAQKRTRLTVDPA</sequence>
<dbReference type="RefSeq" id="WP_091765680.1">
    <property type="nucleotide sequence ID" value="NZ_FNHG01000001.1"/>
</dbReference>
<dbReference type="InterPro" id="IPR012668">
    <property type="entry name" value="CHP02466"/>
</dbReference>
<dbReference type="AlphaFoldDB" id="A0A1G9M2M8"/>
<organism evidence="1 2">
    <name type="scientific">Maricaulis salignorans</name>
    <dbReference type="NCBI Taxonomy" id="144026"/>
    <lineage>
        <taxon>Bacteria</taxon>
        <taxon>Pseudomonadati</taxon>
        <taxon>Pseudomonadota</taxon>
        <taxon>Alphaproteobacteria</taxon>
        <taxon>Maricaulales</taxon>
        <taxon>Maricaulaceae</taxon>
        <taxon>Maricaulis</taxon>
    </lineage>
</organism>
<gene>
    <name evidence="1" type="ORF">SAMN04488568_101304</name>
</gene>
<dbReference type="Proteomes" id="UP000199759">
    <property type="component" value="Unassembled WGS sequence"/>
</dbReference>
<dbReference type="OrthoDB" id="9783136at2"/>
<accession>A0A1G9M2M8</accession>
<evidence type="ECO:0000313" key="1">
    <source>
        <dbReference type="EMBL" id="SDL68458.1"/>
    </source>
</evidence>
<proteinExistence type="predicted"/>
<evidence type="ECO:0000313" key="2">
    <source>
        <dbReference type="Proteomes" id="UP000199759"/>
    </source>
</evidence>
<name>A0A1G9M2M8_9PROT</name>
<dbReference type="Pfam" id="PF13759">
    <property type="entry name" value="2OG-FeII_Oxy_5"/>
    <property type="match status" value="1"/>
</dbReference>
<protein>
    <submittedName>
        <fullName evidence="1">Putative 2OG-Fe(II) oxygenase</fullName>
    </submittedName>
</protein>
<dbReference type="Gene3D" id="2.60.120.620">
    <property type="entry name" value="q2cbj1_9rhob like domain"/>
    <property type="match status" value="1"/>
</dbReference>
<dbReference type="EMBL" id="FNHG01000001">
    <property type="protein sequence ID" value="SDL68458.1"/>
    <property type="molecule type" value="Genomic_DNA"/>
</dbReference>
<reference evidence="1 2" key="1">
    <citation type="submission" date="2016-10" db="EMBL/GenBank/DDBJ databases">
        <authorList>
            <person name="de Groot N.N."/>
        </authorList>
    </citation>
    <scope>NUCLEOTIDE SEQUENCE [LARGE SCALE GENOMIC DNA]</scope>
    <source>
        <strain evidence="1 2">DSM 16077</strain>
    </source>
</reference>
<dbReference type="STRING" id="144026.SAMN04488568_101304"/>
<keyword evidence="2" id="KW-1185">Reference proteome</keyword>